<evidence type="ECO:0000313" key="3">
    <source>
        <dbReference type="Proteomes" id="UP001341840"/>
    </source>
</evidence>
<evidence type="ECO:0000313" key="2">
    <source>
        <dbReference type="EMBL" id="MED6148576.1"/>
    </source>
</evidence>
<protein>
    <recommendedName>
        <fullName evidence="4">DUF4283 domain-containing protein</fullName>
    </recommendedName>
</protein>
<feature type="compositionally biased region" description="Basic residues" evidence="1">
    <location>
        <begin position="534"/>
        <end position="547"/>
    </location>
</feature>
<proteinExistence type="predicted"/>
<sequence length="547" mass="62084">MVKKWVAAKKRMHGSDENGGNRTVKETTELGGKKEIEAIWSIEQKELSQRSLLGVCVKPIEFRRVMNLLLDEWKRPGEIEFRDVGPYRCLISFSSTDIRDEAMSNELLLSVFDKVRPHWDFLWSLSRHVWIEVMGLPLNLWCCENFHSISKIWGKFILMDDRTEEPKSFTTARIMLDCFQWERIHEWSPAKEEATMTMSGQANLKWKNIEDLLINVIINRILGYVHEVNIEREIGGGRDGESVFERLNRKKITDECYIKGVRNRMKKKNDADMRFGPKNPSATMNSVSGSSSSYPYPPRFGPCTGQTHCHRELVRAKSRLQFVDGNTEFWSSLMKAIAIEGCEVAGVLADDEVSSSETSYRVNSGVEEWENSSTAELVSLVQGGGSVVVETGEEDLRSDETLYRINKGGLSEKYQAEDIVSEKNFVYIGGEPDRAPISEGYSEGAHKGKETDTATFDEIPKQGQNVNEEFSEDDNSIEGAVAKGVWDKGGIFFNSSDEEEVVARLTGRKVNGKKRSKKHRQIRNPPCISERTLATRRLRLGSKSQLK</sequence>
<dbReference type="Proteomes" id="UP001341840">
    <property type="component" value="Unassembled WGS sequence"/>
</dbReference>
<dbReference type="EMBL" id="JASCZI010091035">
    <property type="protein sequence ID" value="MED6148576.1"/>
    <property type="molecule type" value="Genomic_DNA"/>
</dbReference>
<feature type="region of interest" description="Disordered" evidence="1">
    <location>
        <begin position="509"/>
        <end position="547"/>
    </location>
</feature>
<feature type="region of interest" description="Disordered" evidence="1">
    <location>
        <begin position="270"/>
        <end position="293"/>
    </location>
</feature>
<gene>
    <name evidence="2" type="ORF">PIB30_054382</name>
</gene>
<reference evidence="2 3" key="1">
    <citation type="journal article" date="2023" name="Plants (Basel)">
        <title>Bridging the Gap: Combining Genomics and Transcriptomics Approaches to Understand Stylosanthes scabra, an Orphan Legume from the Brazilian Caatinga.</title>
        <authorList>
            <person name="Ferreira-Neto J.R.C."/>
            <person name="da Silva M.D."/>
            <person name="Binneck E."/>
            <person name="de Melo N.F."/>
            <person name="da Silva R.H."/>
            <person name="de Melo A.L.T.M."/>
            <person name="Pandolfi V."/>
            <person name="Bustamante F.O."/>
            <person name="Brasileiro-Vidal A.C."/>
            <person name="Benko-Iseppon A.M."/>
        </authorList>
    </citation>
    <scope>NUCLEOTIDE SEQUENCE [LARGE SCALE GENOMIC DNA]</scope>
    <source>
        <tissue evidence="2">Leaves</tissue>
    </source>
</reference>
<comment type="caution">
    <text evidence="2">The sequence shown here is derived from an EMBL/GenBank/DDBJ whole genome shotgun (WGS) entry which is preliminary data.</text>
</comment>
<evidence type="ECO:0008006" key="4">
    <source>
        <dbReference type="Google" id="ProtNLM"/>
    </source>
</evidence>
<organism evidence="2 3">
    <name type="scientific">Stylosanthes scabra</name>
    <dbReference type="NCBI Taxonomy" id="79078"/>
    <lineage>
        <taxon>Eukaryota</taxon>
        <taxon>Viridiplantae</taxon>
        <taxon>Streptophyta</taxon>
        <taxon>Embryophyta</taxon>
        <taxon>Tracheophyta</taxon>
        <taxon>Spermatophyta</taxon>
        <taxon>Magnoliopsida</taxon>
        <taxon>eudicotyledons</taxon>
        <taxon>Gunneridae</taxon>
        <taxon>Pentapetalae</taxon>
        <taxon>rosids</taxon>
        <taxon>fabids</taxon>
        <taxon>Fabales</taxon>
        <taxon>Fabaceae</taxon>
        <taxon>Papilionoideae</taxon>
        <taxon>50 kb inversion clade</taxon>
        <taxon>dalbergioids sensu lato</taxon>
        <taxon>Dalbergieae</taxon>
        <taxon>Pterocarpus clade</taxon>
        <taxon>Stylosanthes</taxon>
    </lineage>
</organism>
<name>A0ABU6TII9_9FABA</name>
<evidence type="ECO:0000256" key="1">
    <source>
        <dbReference type="SAM" id="MobiDB-lite"/>
    </source>
</evidence>
<keyword evidence="3" id="KW-1185">Reference proteome</keyword>
<accession>A0ABU6TII9</accession>
<feature type="compositionally biased region" description="Basic residues" evidence="1">
    <location>
        <begin position="509"/>
        <end position="522"/>
    </location>
</feature>